<dbReference type="GeneID" id="108665383"/>
<dbReference type="PANTHER" id="PTHR11158">
    <property type="entry name" value="MSF1/PX19 RELATED"/>
    <property type="match status" value="1"/>
</dbReference>
<dbReference type="PROSITE" id="PS50904">
    <property type="entry name" value="PRELI_MSF1"/>
    <property type="match status" value="1"/>
</dbReference>
<dbReference type="CTD" id="44132"/>
<evidence type="ECO:0000313" key="2">
    <source>
        <dbReference type="Proteomes" id="UP000694843"/>
    </source>
</evidence>
<protein>
    <submittedName>
        <fullName evidence="3">Protein slowmo isoform X1</fullName>
    </submittedName>
</protein>
<dbReference type="Proteomes" id="UP000694843">
    <property type="component" value="Unplaced"/>
</dbReference>
<dbReference type="InterPro" id="IPR037365">
    <property type="entry name" value="Slowmo/Ups"/>
</dbReference>
<dbReference type="GO" id="GO:0005758">
    <property type="term" value="C:mitochondrial intermembrane space"/>
    <property type="evidence" value="ECO:0007669"/>
    <property type="project" value="InterPro"/>
</dbReference>
<organism evidence="2 3">
    <name type="scientific">Hyalella azteca</name>
    <name type="common">Amphipod</name>
    <dbReference type="NCBI Taxonomy" id="294128"/>
    <lineage>
        <taxon>Eukaryota</taxon>
        <taxon>Metazoa</taxon>
        <taxon>Ecdysozoa</taxon>
        <taxon>Arthropoda</taxon>
        <taxon>Crustacea</taxon>
        <taxon>Multicrustacea</taxon>
        <taxon>Malacostraca</taxon>
        <taxon>Eumalacostraca</taxon>
        <taxon>Peracarida</taxon>
        <taxon>Amphipoda</taxon>
        <taxon>Senticaudata</taxon>
        <taxon>Talitrida</taxon>
        <taxon>Talitroidea</taxon>
        <taxon>Hyalellidae</taxon>
        <taxon>Hyalella</taxon>
    </lineage>
</organism>
<dbReference type="Pfam" id="PF04707">
    <property type="entry name" value="PRELI"/>
    <property type="match status" value="1"/>
</dbReference>
<dbReference type="InterPro" id="IPR006797">
    <property type="entry name" value="PRELI/MSF1_dom"/>
</dbReference>
<evidence type="ECO:0000313" key="3">
    <source>
        <dbReference type="RefSeq" id="XP_018007620.1"/>
    </source>
</evidence>
<evidence type="ECO:0000259" key="1">
    <source>
        <dbReference type="PROSITE" id="PS50904"/>
    </source>
</evidence>
<gene>
    <name evidence="3" type="primary">LOC108665383</name>
</gene>
<reference evidence="3" key="1">
    <citation type="submission" date="2025-08" db="UniProtKB">
        <authorList>
            <consortium name="RefSeq"/>
        </authorList>
    </citation>
    <scope>IDENTIFICATION</scope>
    <source>
        <tissue evidence="3">Whole organism</tissue>
    </source>
</reference>
<accession>A0A8B7N222</accession>
<dbReference type="OrthoDB" id="407630at2759"/>
<dbReference type="KEGG" id="hazt:108665383"/>
<dbReference type="RefSeq" id="XP_018007620.1">
    <property type="nucleotide sequence ID" value="XM_018152131.2"/>
</dbReference>
<name>A0A8B7N222_HYAAZ</name>
<proteinExistence type="predicted"/>
<sequence>MKIWKSEYVFNHPWETVSEAVWRKYPNPHKPEIMGTDILDRQIDSGVLRSQRLIASRFGLPVWSRKILGTEDICYGFETSEVNPGKQMMSCTTKNLTFSHTVTMLERMVYRAAPPAPGSTQPRTVMEQEFTVTVHGIPLASYLEDTILGSLARNAFKGREAMEWTIDNIKKGWPSSASTTQETSCSEINASKVFNLAMVDEMSDIAKKSVDEFSELAIKSVDELSGKALKSVDELSGKALKSVDEFSGKALKSVDEFSGKALKSVDEFSGKALKSVDEFSGKALKSVRHERHFDELFNLFL</sequence>
<keyword evidence="2" id="KW-1185">Reference proteome</keyword>
<dbReference type="AlphaFoldDB" id="A0A8B7N222"/>
<feature type="domain" description="PRELI/MSF1" evidence="1">
    <location>
        <begin position="1"/>
        <end position="174"/>
    </location>
</feature>